<reference evidence="2 3" key="1">
    <citation type="submission" date="2020-11" db="EMBL/GenBank/DDBJ databases">
        <authorList>
            <person name="Peeters C."/>
        </authorList>
    </citation>
    <scope>NUCLEOTIDE SEQUENCE [LARGE SCALE GENOMIC DNA]</scope>
    <source>
        <strain evidence="2 3">LMG 8286</strain>
    </source>
</reference>
<dbReference type="RefSeq" id="WP_230057188.1">
    <property type="nucleotide sequence ID" value="NZ_CAJHOE010000004.1"/>
</dbReference>
<name>A0ABM8Q6V0_9BACT</name>
<dbReference type="EMBL" id="CAJHOE010000004">
    <property type="protein sequence ID" value="CAD7288676.1"/>
    <property type="molecule type" value="Genomic_DNA"/>
</dbReference>
<evidence type="ECO:0000259" key="1">
    <source>
        <dbReference type="Pfam" id="PF07179"/>
    </source>
</evidence>
<accession>A0ABM8Q6V0</accession>
<evidence type="ECO:0000313" key="2">
    <source>
        <dbReference type="EMBL" id="CAD7288676.1"/>
    </source>
</evidence>
<comment type="caution">
    <text evidence="2">The sequence shown here is derived from an EMBL/GenBank/DDBJ whole genome shotgun (WGS) entry which is preliminary data.</text>
</comment>
<dbReference type="InterPro" id="IPR009839">
    <property type="entry name" value="SseB_N"/>
</dbReference>
<protein>
    <recommendedName>
        <fullName evidence="1">SseB protein N-terminal domain-containing protein</fullName>
    </recommendedName>
</protein>
<feature type="domain" description="SseB protein N-terminal" evidence="1">
    <location>
        <begin position="5"/>
        <end position="125"/>
    </location>
</feature>
<sequence length="136" mass="15428">MSLIEAIKNFKNTPDTQTEIKLIAELKKAQFLAPIILVAPLANPDGSAVFEEEGSNIKFALLQDDESGERFFPAFSSKDEMMKWRNDSEQEVINLQLKDYANMLLENTDKYSGVVVDAYSHSLTLNLDFFKALFKK</sequence>
<dbReference type="Pfam" id="PF07179">
    <property type="entry name" value="SseB"/>
    <property type="match status" value="1"/>
</dbReference>
<gene>
    <name evidence="2" type="ORF">LMG8286_01444</name>
</gene>
<organism evidence="2 3">
    <name type="scientific">Campylobacter suis</name>
    <dbReference type="NCBI Taxonomy" id="2790657"/>
    <lineage>
        <taxon>Bacteria</taxon>
        <taxon>Pseudomonadati</taxon>
        <taxon>Campylobacterota</taxon>
        <taxon>Epsilonproteobacteria</taxon>
        <taxon>Campylobacterales</taxon>
        <taxon>Campylobacteraceae</taxon>
        <taxon>Campylobacter</taxon>
    </lineage>
</organism>
<proteinExistence type="predicted"/>
<evidence type="ECO:0000313" key="3">
    <source>
        <dbReference type="Proteomes" id="UP000789359"/>
    </source>
</evidence>
<keyword evidence="3" id="KW-1185">Reference proteome</keyword>
<dbReference type="Proteomes" id="UP000789359">
    <property type="component" value="Unassembled WGS sequence"/>
</dbReference>